<accession>A0A2G4YP67</accession>
<keyword evidence="5" id="KW-0804">Transcription</keyword>
<dbReference type="GO" id="GO:0000976">
    <property type="term" value="F:transcription cis-regulatory region binding"/>
    <property type="evidence" value="ECO:0007669"/>
    <property type="project" value="TreeGrafter"/>
</dbReference>
<evidence type="ECO:0000256" key="7">
    <source>
        <dbReference type="PROSITE-ProRule" id="PRU01091"/>
    </source>
</evidence>
<dbReference type="PROSITE" id="PS51755">
    <property type="entry name" value="OMPR_PHOB"/>
    <property type="match status" value="1"/>
</dbReference>
<dbReference type="Gene3D" id="6.10.250.690">
    <property type="match status" value="1"/>
</dbReference>
<evidence type="ECO:0000313" key="10">
    <source>
        <dbReference type="EMBL" id="PHZ84097.1"/>
    </source>
</evidence>
<dbReference type="RefSeq" id="WP_099473925.1">
    <property type="nucleotide sequence ID" value="NZ_CP041025.1"/>
</dbReference>
<gene>
    <name evidence="10" type="ORF">CRD36_12915</name>
</gene>
<dbReference type="SMART" id="SM00448">
    <property type="entry name" value="REC"/>
    <property type="match status" value="1"/>
</dbReference>
<keyword evidence="1 6" id="KW-0597">Phosphoprotein</keyword>
<dbReference type="InterPro" id="IPR001789">
    <property type="entry name" value="Sig_transdc_resp-reg_receiver"/>
</dbReference>
<dbReference type="OrthoDB" id="9802426at2"/>
<dbReference type="InParanoid" id="A0A2G4YP67"/>
<evidence type="ECO:0000256" key="3">
    <source>
        <dbReference type="ARBA" id="ARBA00023015"/>
    </source>
</evidence>
<feature type="DNA-binding region" description="OmpR/PhoB-type" evidence="7">
    <location>
        <begin position="126"/>
        <end position="224"/>
    </location>
</feature>
<dbReference type="AlphaFoldDB" id="A0A2G4YP67"/>
<feature type="domain" description="Response regulatory" evidence="8">
    <location>
        <begin position="2"/>
        <end position="116"/>
    </location>
</feature>
<dbReference type="PANTHER" id="PTHR48111">
    <property type="entry name" value="REGULATOR OF RPOS"/>
    <property type="match status" value="1"/>
</dbReference>
<feature type="domain" description="OmpR/PhoB-type" evidence="9">
    <location>
        <begin position="126"/>
        <end position="224"/>
    </location>
</feature>
<evidence type="ECO:0000259" key="8">
    <source>
        <dbReference type="PROSITE" id="PS50110"/>
    </source>
</evidence>
<dbReference type="Pfam" id="PF00486">
    <property type="entry name" value="Trans_reg_C"/>
    <property type="match status" value="1"/>
</dbReference>
<dbReference type="GO" id="GO:0005829">
    <property type="term" value="C:cytosol"/>
    <property type="evidence" value="ECO:0007669"/>
    <property type="project" value="TreeGrafter"/>
</dbReference>
<feature type="modified residue" description="4-aspartylphosphate" evidence="6">
    <location>
        <position position="51"/>
    </location>
</feature>
<dbReference type="InterPro" id="IPR011006">
    <property type="entry name" value="CheY-like_superfamily"/>
</dbReference>
<comment type="caution">
    <text evidence="10">The sequence shown here is derived from an EMBL/GenBank/DDBJ whole genome shotgun (WGS) entry which is preliminary data.</text>
</comment>
<dbReference type="Proteomes" id="UP000229730">
    <property type="component" value="Unassembled WGS sequence"/>
</dbReference>
<dbReference type="FunFam" id="1.10.10.10:FF:000005">
    <property type="entry name" value="Two-component system response regulator"/>
    <property type="match status" value="1"/>
</dbReference>
<dbReference type="CDD" id="cd00383">
    <property type="entry name" value="trans_reg_C"/>
    <property type="match status" value="1"/>
</dbReference>
<organism evidence="10 11">
    <name type="scientific">Paremcibacter congregatus</name>
    <dbReference type="NCBI Taxonomy" id="2043170"/>
    <lineage>
        <taxon>Bacteria</taxon>
        <taxon>Pseudomonadati</taxon>
        <taxon>Pseudomonadota</taxon>
        <taxon>Alphaproteobacteria</taxon>
        <taxon>Emcibacterales</taxon>
        <taxon>Emcibacteraceae</taxon>
        <taxon>Paremcibacter</taxon>
    </lineage>
</organism>
<dbReference type="GO" id="GO:0032993">
    <property type="term" value="C:protein-DNA complex"/>
    <property type="evidence" value="ECO:0007669"/>
    <property type="project" value="TreeGrafter"/>
</dbReference>
<dbReference type="PANTHER" id="PTHR48111:SF76">
    <property type="entry name" value="TWO-COMPONENT RESPONSE REGULATOR"/>
    <property type="match status" value="1"/>
</dbReference>
<sequence length="225" mass="25326">MHLLLIEDEREVADFIQKGLEEVGHQVCTMHNGRDGLAQAISSDFDVLIIDRMLPELDGLSIVKALRASGDPTPVLFLSALGQVDERVRGLKAGGDDYLTKPFAFSELLARLDALSRRPPGREAEVTELVLADLRVDLLRHKVYRNDAEIPLQGKEFNLLEQLMRHPGRVMTRTMLLENVWGYHFDTRTNVIDVHMSNLRKKIDSRGLPALLHTVRGAGYKIEAL</sequence>
<dbReference type="EMBL" id="PDEM01000025">
    <property type="protein sequence ID" value="PHZ84097.1"/>
    <property type="molecule type" value="Genomic_DNA"/>
</dbReference>
<dbReference type="InterPro" id="IPR039420">
    <property type="entry name" value="WalR-like"/>
</dbReference>
<evidence type="ECO:0000256" key="4">
    <source>
        <dbReference type="ARBA" id="ARBA00023125"/>
    </source>
</evidence>
<dbReference type="SUPFAM" id="SSF52172">
    <property type="entry name" value="CheY-like"/>
    <property type="match status" value="1"/>
</dbReference>
<evidence type="ECO:0000256" key="1">
    <source>
        <dbReference type="ARBA" id="ARBA00022553"/>
    </source>
</evidence>
<keyword evidence="4 7" id="KW-0238">DNA-binding</keyword>
<protein>
    <submittedName>
        <fullName evidence="10">DNA-binding response regulator</fullName>
    </submittedName>
</protein>
<keyword evidence="11" id="KW-1185">Reference proteome</keyword>
<dbReference type="FunCoup" id="A0A2G4YP67">
    <property type="interactions" value="424"/>
</dbReference>
<evidence type="ECO:0000256" key="6">
    <source>
        <dbReference type="PROSITE-ProRule" id="PRU00169"/>
    </source>
</evidence>
<dbReference type="GO" id="GO:0006355">
    <property type="term" value="P:regulation of DNA-templated transcription"/>
    <property type="evidence" value="ECO:0007669"/>
    <property type="project" value="InterPro"/>
</dbReference>
<keyword evidence="2" id="KW-0902">Two-component regulatory system</keyword>
<evidence type="ECO:0000256" key="5">
    <source>
        <dbReference type="ARBA" id="ARBA00023163"/>
    </source>
</evidence>
<dbReference type="Gene3D" id="3.40.50.2300">
    <property type="match status" value="1"/>
</dbReference>
<dbReference type="Gene3D" id="1.10.10.10">
    <property type="entry name" value="Winged helix-like DNA-binding domain superfamily/Winged helix DNA-binding domain"/>
    <property type="match status" value="1"/>
</dbReference>
<dbReference type="PROSITE" id="PS50110">
    <property type="entry name" value="RESPONSE_REGULATORY"/>
    <property type="match status" value="1"/>
</dbReference>
<dbReference type="Pfam" id="PF00072">
    <property type="entry name" value="Response_reg"/>
    <property type="match status" value="1"/>
</dbReference>
<dbReference type="GO" id="GO:0000156">
    <property type="term" value="F:phosphorelay response regulator activity"/>
    <property type="evidence" value="ECO:0007669"/>
    <property type="project" value="TreeGrafter"/>
</dbReference>
<proteinExistence type="predicted"/>
<evidence type="ECO:0000259" key="9">
    <source>
        <dbReference type="PROSITE" id="PS51755"/>
    </source>
</evidence>
<dbReference type="SMART" id="SM00862">
    <property type="entry name" value="Trans_reg_C"/>
    <property type="match status" value="1"/>
</dbReference>
<evidence type="ECO:0000313" key="11">
    <source>
        <dbReference type="Proteomes" id="UP000229730"/>
    </source>
</evidence>
<dbReference type="CDD" id="cd19935">
    <property type="entry name" value="REC_OmpR_CusR-like"/>
    <property type="match status" value="1"/>
</dbReference>
<dbReference type="InterPro" id="IPR036388">
    <property type="entry name" value="WH-like_DNA-bd_sf"/>
</dbReference>
<name>A0A2G4YP67_9PROT</name>
<keyword evidence="3" id="KW-0805">Transcription regulation</keyword>
<evidence type="ECO:0000256" key="2">
    <source>
        <dbReference type="ARBA" id="ARBA00023012"/>
    </source>
</evidence>
<dbReference type="InterPro" id="IPR001867">
    <property type="entry name" value="OmpR/PhoB-type_DNA-bd"/>
</dbReference>
<reference evidence="10 11" key="1">
    <citation type="submission" date="2017-10" db="EMBL/GenBank/DDBJ databases">
        <title>Frigbacter circumglobatus gen. nov. sp. nov., isolated from sediment cultured in situ.</title>
        <authorList>
            <person name="Zhao Z."/>
        </authorList>
    </citation>
    <scope>NUCLEOTIDE SEQUENCE [LARGE SCALE GENOMIC DNA]</scope>
    <source>
        <strain evidence="10 11">ZYL</strain>
    </source>
</reference>